<proteinExistence type="predicted"/>
<accession>A0A4Y2HL53</accession>
<keyword evidence="2" id="KW-1185">Reference proteome</keyword>
<gene>
    <name evidence="1" type="ORF">AVEN_233219_1</name>
</gene>
<comment type="caution">
    <text evidence="1">The sequence shown here is derived from an EMBL/GenBank/DDBJ whole genome shotgun (WGS) entry which is preliminary data.</text>
</comment>
<reference evidence="1 2" key="1">
    <citation type="journal article" date="2019" name="Sci. Rep.">
        <title>Orb-weaving spider Araneus ventricosus genome elucidates the spidroin gene catalogue.</title>
        <authorList>
            <person name="Kono N."/>
            <person name="Nakamura H."/>
            <person name="Ohtoshi R."/>
            <person name="Moran D.A.P."/>
            <person name="Shinohara A."/>
            <person name="Yoshida Y."/>
            <person name="Fujiwara M."/>
            <person name="Mori M."/>
            <person name="Tomita M."/>
            <person name="Arakawa K."/>
        </authorList>
    </citation>
    <scope>NUCLEOTIDE SEQUENCE [LARGE SCALE GENOMIC DNA]</scope>
</reference>
<name>A0A4Y2HL53_ARAVE</name>
<evidence type="ECO:0000313" key="1">
    <source>
        <dbReference type="EMBL" id="GBM66072.1"/>
    </source>
</evidence>
<sequence>MPRNWTEREFVFPKKSLTTPESRIKYDISSASSIAWEIVFRTKYLASSSETEAHKYIPKCFARLEVDAFLHPLKKGGGGANDFYVTLVAGCVLSERRGRGDGVGRTWN</sequence>
<dbReference type="Proteomes" id="UP000499080">
    <property type="component" value="Unassembled WGS sequence"/>
</dbReference>
<evidence type="ECO:0000313" key="2">
    <source>
        <dbReference type="Proteomes" id="UP000499080"/>
    </source>
</evidence>
<protein>
    <submittedName>
        <fullName evidence="1">Uncharacterized protein</fullName>
    </submittedName>
</protein>
<dbReference type="EMBL" id="BGPR01103336">
    <property type="protein sequence ID" value="GBM66072.1"/>
    <property type="molecule type" value="Genomic_DNA"/>
</dbReference>
<dbReference type="AlphaFoldDB" id="A0A4Y2HL53"/>
<organism evidence="1 2">
    <name type="scientific">Araneus ventricosus</name>
    <name type="common">Orbweaver spider</name>
    <name type="synonym">Epeira ventricosa</name>
    <dbReference type="NCBI Taxonomy" id="182803"/>
    <lineage>
        <taxon>Eukaryota</taxon>
        <taxon>Metazoa</taxon>
        <taxon>Ecdysozoa</taxon>
        <taxon>Arthropoda</taxon>
        <taxon>Chelicerata</taxon>
        <taxon>Arachnida</taxon>
        <taxon>Araneae</taxon>
        <taxon>Araneomorphae</taxon>
        <taxon>Entelegynae</taxon>
        <taxon>Araneoidea</taxon>
        <taxon>Araneidae</taxon>
        <taxon>Araneus</taxon>
    </lineage>
</organism>